<dbReference type="GO" id="GO:0004519">
    <property type="term" value="F:endonuclease activity"/>
    <property type="evidence" value="ECO:0007669"/>
    <property type="project" value="UniProtKB-KW"/>
</dbReference>
<dbReference type="GO" id="GO:0003676">
    <property type="term" value="F:nucleic acid binding"/>
    <property type="evidence" value="ECO:0007669"/>
    <property type="project" value="InterPro"/>
</dbReference>
<dbReference type="PROSITE" id="PS00092">
    <property type="entry name" value="N6_MTASE"/>
    <property type="match status" value="1"/>
</dbReference>
<organism evidence="1 3">
    <name type="scientific">Gemella haemolysans</name>
    <dbReference type="NCBI Taxonomy" id="1379"/>
    <lineage>
        <taxon>Bacteria</taxon>
        <taxon>Bacillati</taxon>
        <taxon>Bacillota</taxon>
        <taxon>Bacilli</taxon>
        <taxon>Bacillales</taxon>
        <taxon>Gemellaceae</taxon>
        <taxon>Gemella</taxon>
    </lineage>
</organism>
<evidence type="ECO:0000313" key="4">
    <source>
        <dbReference type="Proteomes" id="UP000501205"/>
    </source>
</evidence>
<dbReference type="GO" id="GO:0008168">
    <property type="term" value="F:methyltransferase activity"/>
    <property type="evidence" value="ECO:0007669"/>
    <property type="project" value="InterPro"/>
</dbReference>
<dbReference type="AlphaFoldDB" id="A0A133ZV06"/>
<dbReference type="Proteomes" id="UP000070355">
    <property type="component" value="Unassembled WGS sequence"/>
</dbReference>
<dbReference type="EMBL" id="LSDC01000077">
    <property type="protein sequence ID" value="KXB59277.1"/>
    <property type="molecule type" value="Genomic_DNA"/>
</dbReference>
<dbReference type="GO" id="GO:0032259">
    <property type="term" value="P:methylation"/>
    <property type="evidence" value="ECO:0007669"/>
    <property type="project" value="InterPro"/>
</dbReference>
<dbReference type="EMBL" id="CP050965">
    <property type="protein sequence ID" value="QIX89032.1"/>
    <property type="molecule type" value="Genomic_DNA"/>
</dbReference>
<dbReference type="InterPro" id="IPR002052">
    <property type="entry name" value="DNA_methylase_N6_adenine_CS"/>
</dbReference>
<dbReference type="RefSeq" id="WP_003145474.1">
    <property type="nucleotide sequence ID" value="NZ_CP083637.1"/>
</dbReference>
<dbReference type="STRING" id="1379.HMPREF3186_01221"/>
<dbReference type="Proteomes" id="UP000501205">
    <property type="component" value="Chromosome"/>
</dbReference>
<dbReference type="PATRIC" id="fig|1379.3.peg.1201"/>
<keyword evidence="2" id="KW-0540">Nuclease</keyword>
<keyword evidence="2" id="KW-0255">Endonuclease</keyword>
<evidence type="ECO:0000313" key="2">
    <source>
        <dbReference type="EMBL" id="QIX89032.1"/>
    </source>
</evidence>
<sequence length="84" mass="9826">MIEIINGECIEELRKLDSSTVDLIITDPPYNIANFMNGRDTNLQKMRSNFFGAAGWDDLDFNDWKDHMRLFLKNQVGYLRMVLP</sequence>
<dbReference type="Gene3D" id="3.40.50.150">
    <property type="entry name" value="Vaccinia Virus protein VP39"/>
    <property type="match status" value="1"/>
</dbReference>
<evidence type="ECO:0000313" key="1">
    <source>
        <dbReference type="EMBL" id="KXB59277.1"/>
    </source>
</evidence>
<evidence type="ECO:0000313" key="3">
    <source>
        <dbReference type="Proteomes" id="UP000070355"/>
    </source>
</evidence>
<keyword evidence="4" id="KW-1185">Reference proteome</keyword>
<dbReference type="OrthoDB" id="9800801at2"/>
<dbReference type="InterPro" id="IPR029063">
    <property type="entry name" value="SAM-dependent_MTases_sf"/>
</dbReference>
<keyword evidence="2" id="KW-0378">Hydrolase</keyword>
<protein>
    <submittedName>
        <fullName evidence="2">Restriction endonuclease</fullName>
    </submittedName>
</protein>
<reference evidence="3" key="1">
    <citation type="submission" date="2016-01" db="EMBL/GenBank/DDBJ databases">
        <authorList>
            <person name="Mitreva M."/>
            <person name="Pepin K.H."/>
            <person name="Mihindukulasuriya K.A."/>
            <person name="Fulton R."/>
            <person name="Fronick C."/>
            <person name="O'Laughlin M."/>
            <person name="Miner T."/>
            <person name="Herter B."/>
            <person name="Rosa B.A."/>
            <person name="Cordes M."/>
            <person name="Tomlinson C."/>
            <person name="Wollam A."/>
            <person name="Palsikar V.B."/>
            <person name="Mardis E.R."/>
            <person name="Wilson R.K."/>
        </authorList>
    </citation>
    <scope>NUCLEOTIDE SEQUENCE [LARGE SCALE GENOMIC DNA]</scope>
    <source>
        <strain evidence="3">DNF01167</strain>
    </source>
</reference>
<gene>
    <name evidence="2" type="ORF">FOC48_01775</name>
    <name evidence="1" type="ORF">HMPREF3186_01221</name>
</gene>
<reference evidence="2 4" key="3">
    <citation type="submission" date="2019-11" db="EMBL/GenBank/DDBJ databases">
        <title>FDA dAtabase for Regulatory Grade micrObial Sequences (FDA-ARGOS): Supporting development and validation of Infectious Disease Dx tests.</title>
        <authorList>
            <person name="Damon A."/>
            <person name="Tallon L."/>
            <person name="Sadzewicz L."/>
            <person name="Vavikolanu K."/>
            <person name="Mehta A."/>
            <person name="Aluvathingal J."/>
            <person name="Nadendla S."/>
            <person name="Myers T."/>
            <person name="Yan Y."/>
            <person name="Sichtig H."/>
        </authorList>
    </citation>
    <scope>NUCLEOTIDE SEQUENCE [LARGE SCALE GENOMIC DNA]</scope>
    <source>
        <strain evidence="2 4">FDAARGOS_740</strain>
    </source>
</reference>
<reference evidence="1" key="2">
    <citation type="submission" date="2016-01" db="EMBL/GenBank/DDBJ databases">
        <authorList>
            <person name="Oliw E.H."/>
        </authorList>
    </citation>
    <scope>NUCLEOTIDE SEQUENCE [LARGE SCALE GENOMIC DNA]</scope>
    <source>
        <strain evidence="1">DNF01167</strain>
    </source>
</reference>
<accession>A0A133ZV06</accession>
<proteinExistence type="predicted"/>
<name>A0A133ZV06_9BACL</name>
<dbReference type="SUPFAM" id="SSF53335">
    <property type="entry name" value="S-adenosyl-L-methionine-dependent methyltransferases"/>
    <property type="match status" value="1"/>
</dbReference>